<feature type="transmembrane region" description="Helical" evidence="8">
    <location>
        <begin position="474"/>
        <end position="494"/>
    </location>
</feature>
<feature type="transmembrane region" description="Helical" evidence="8">
    <location>
        <begin position="447"/>
        <end position="468"/>
    </location>
</feature>
<feature type="compositionally biased region" description="Polar residues" evidence="7">
    <location>
        <begin position="576"/>
        <end position="593"/>
    </location>
</feature>
<dbReference type="AlphaFoldDB" id="A0AAN6RAM5"/>
<feature type="transmembrane region" description="Helical" evidence="8">
    <location>
        <begin position="128"/>
        <end position="146"/>
    </location>
</feature>
<feature type="transmembrane region" description="Helical" evidence="8">
    <location>
        <begin position="309"/>
        <end position="329"/>
    </location>
</feature>
<feature type="transmembrane region" description="Helical" evidence="8">
    <location>
        <begin position="100"/>
        <end position="121"/>
    </location>
</feature>
<dbReference type="PROSITE" id="PS00216">
    <property type="entry name" value="SUGAR_TRANSPORT_1"/>
    <property type="match status" value="1"/>
</dbReference>
<feature type="compositionally biased region" description="Polar residues" evidence="7">
    <location>
        <begin position="531"/>
        <end position="547"/>
    </location>
</feature>
<dbReference type="InterPro" id="IPR005828">
    <property type="entry name" value="MFS_sugar_transport-like"/>
</dbReference>
<feature type="transmembrane region" description="Helical" evidence="8">
    <location>
        <begin position="379"/>
        <end position="400"/>
    </location>
</feature>
<evidence type="ECO:0000256" key="8">
    <source>
        <dbReference type="SAM" id="Phobius"/>
    </source>
</evidence>
<reference evidence="10 11" key="1">
    <citation type="submission" date="2021-02" db="EMBL/GenBank/DDBJ databases">
        <title>Genome assembly of Pseudopithomyces chartarum.</title>
        <authorList>
            <person name="Jauregui R."/>
            <person name="Singh J."/>
            <person name="Voisey C."/>
        </authorList>
    </citation>
    <scope>NUCLEOTIDE SEQUENCE [LARGE SCALE GENOMIC DNA]</scope>
    <source>
        <strain evidence="10 11">AGR01</strain>
    </source>
</reference>
<dbReference type="InterPro" id="IPR020846">
    <property type="entry name" value="MFS_dom"/>
</dbReference>
<dbReference type="InterPro" id="IPR005829">
    <property type="entry name" value="Sugar_transporter_CS"/>
</dbReference>
<dbReference type="Proteomes" id="UP001280581">
    <property type="component" value="Unassembled WGS sequence"/>
</dbReference>
<evidence type="ECO:0000256" key="1">
    <source>
        <dbReference type="ARBA" id="ARBA00004141"/>
    </source>
</evidence>
<evidence type="ECO:0000256" key="5">
    <source>
        <dbReference type="ARBA" id="ARBA00022989"/>
    </source>
</evidence>
<feature type="transmembrane region" description="Helical" evidence="8">
    <location>
        <begin position="219"/>
        <end position="241"/>
    </location>
</feature>
<keyword evidence="11" id="KW-1185">Reference proteome</keyword>
<protein>
    <recommendedName>
        <fullName evidence="9">Major facilitator superfamily (MFS) profile domain-containing protein</fullName>
    </recommendedName>
</protein>
<dbReference type="InterPro" id="IPR050360">
    <property type="entry name" value="MFS_Sugar_Transporters"/>
</dbReference>
<keyword evidence="6 8" id="KW-0472">Membrane</keyword>
<comment type="caution">
    <text evidence="10">The sequence shown here is derived from an EMBL/GenBank/DDBJ whole genome shotgun (WGS) entry which is preliminary data.</text>
</comment>
<feature type="transmembrane region" description="Helical" evidence="8">
    <location>
        <begin position="349"/>
        <end position="367"/>
    </location>
</feature>
<evidence type="ECO:0000256" key="6">
    <source>
        <dbReference type="ARBA" id="ARBA00023136"/>
    </source>
</evidence>
<comment type="similarity">
    <text evidence="2">Belongs to the major facilitator superfamily. Sugar transporter (TC 2.A.1.1) family.</text>
</comment>
<dbReference type="PRINTS" id="PR00171">
    <property type="entry name" value="SUGRTRNSPORT"/>
</dbReference>
<feature type="region of interest" description="Disordered" evidence="7">
    <location>
        <begin position="516"/>
        <end position="547"/>
    </location>
</feature>
<accession>A0AAN6RAM5</accession>
<feature type="transmembrane region" description="Helical" evidence="8">
    <location>
        <begin position="56"/>
        <end position="80"/>
    </location>
</feature>
<feature type="transmembrane region" description="Helical" evidence="8">
    <location>
        <begin position="158"/>
        <end position="176"/>
    </location>
</feature>
<proteinExistence type="inferred from homology"/>
<evidence type="ECO:0000313" key="11">
    <source>
        <dbReference type="Proteomes" id="UP001280581"/>
    </source>
</evidence>
<evidence type="ECO:0000313" key="10">
    <source>
        <dbReference type="EMBL" id="KAK3197231.1"/>
    </source>
</evidence>
<dbReference type="PROSITE" id="PS50850">
    <property type="entry name" value="MFS"/>
    <property type="match status" value="1"/>
</dbReference>
<evidence type="ECO:0000256" key="7">
    <source>
        <dbReference type="SAM" id="MobiDB-lite"/>
    </source>
</evidence>
<comment type="subcellular location">
    <subcellularLocation>
        <location evidence="1">Membrane</location>
        <topology evidence="1">Multi-pass membrane protein</topology>
    </subcellularLocation>
</comment>
<dbReference type="PANTHER" id="PTHR48022:SF70">
    <property type="entry name" value="MONOSACCHARIDE TRANSPORTER, PUTATIVE (AFU_ORTHOLOGUE AFUA_5G14540)-RELATED"/>
    <property type="match status" value="1"/>
</dbReference>
<keyword evidence="3" id="KW-0813">Transport</keyword>
<feature type="transmembrane region" description="Helical" evidence="8">
    <location>
        <begin position="406"/>
        <end position="426"/>
    </location>
</feature>
<dbReference type="GO" id="GO:0005351">
    <property type="term" value="F:carbohydrate:proton symporter activity"/>
    <property type="evidence" value="ECO:0007669"/>
    <property type="project" value="TreeGrafter"/>
</dbReference>
<dbReference type="GO" id="GO:0016020">
    <property type="term" value="C:membrane"/>
    <property type="evidence" value="ECO:0007669"/>
    <property type="project" value="UniProtKB-SubCell"/>
</dbReference>
<dbReference type="SUPFAM" id="SSF103473">
    <property type="entry name" value="MFS general substrate transporter"/>
    <property type="match status" value="1"/>
</dbReference>
<gene>
    <name evidence="10" type="ORF">GRF29_1536g1070176</name>
</gene>
<evidence type="ECO:0000259" key="9">
    <source>
        <dbReference type="PROSITE" id="PS50850"/>
    </source>
</evidence>
<evidence type="ECO:0000256" key="4">
    <source>
        <dbReference type="ARBA" id="ARBA00022692"/>
    </source>
</evidence>
<keyword evidence="5 8" id="KW-1133">Transmembrane helix</keyword>
<keyword evidence="4 8" id="KW-0812">Transmembrane</keyword>
<feature type="region of interest" description="Disordered" evidence="7">
    <location>
        <begin position="570"/>
        <end position="596"/>
    </location>
</feature>
<evidence type="ECO:0000256" key="2">
    <source>
        <dbReference type="ARBA" id="ARBA00010992"/>
    </source>
</evidence>
<evidence type="ECO:0000256" key="3">
    <source>
        <dbReference type="ARBA" id="ARBA00022448"/>
    </source>
</evidence>
<dbReference type="FunFam" id="1.20.1250.20:FF:000217">
    <property type="entry name" value="MFS lactose permease, putative"/>
    <property type="match status" value="1"/>
</dbReference>
<organism evidence="10 11">
    <name type="scientific">Pseudopithomyces chartarum</name>
    <dbReference type="NCBI Taxonomy" id="1892770"/>
    <lineage>
        <taxon>Eukaryota</taxon>
        <taxon>Fungi</taxon>
        <taxon>Dikarya</taxon>
        <taxon>Ascomycota</taxon>
        <taxon>Pezizomycotina</taxon>
        <taxon>Dothideomycetes</taxon>
        <taxon>Pleosporomycetidae</taxon>
        <taxon>Pleosporales</taxon>
        <taxon>Massarineae</taxon>
        <taxon>Didymosphaeriaceae</taxon>
        <taxon>Pseudopithomyces</taxon>
    </lineage>
</organism>
<name>A0AAN6RAM5_9PLEO</name>
<feature type="domain" description="Major facilitator superfamily (MFS) profile" evidence="9">
    <location>
        <begin position="59"/>
        <end position="498"/>
    </location>
</feature>
<sequence length="692" mass="76714">MAEKSEFGAVEHRLSNAENEKHTNTRVTETNAASVALAAAVEAQRPSLRSKNMIQLCLIMSVSYLVSTLNGFDSSLMGAINAMESYQKTFGLKGEGPSTGIVFISYNLGQIAAFPFCGFLADNWGRRFAIFVGCIVVLIGTAIQTTAHTMGQFTGGRFVLGLGASIASAVAPAYAVELAHPSFRGSMGGMYNVFWWLGNILAGWTTYGTNLHMPQSSWSWRLPTVVQCILPGIVAMMVMFFPETPRWLLSKDRREEAIAIMAKYHGDGDANAPVVQLQLHEITEDFARFRNENAWWDLRELVNTRAARYRLMMVVCMSFFGQWSGNNVVSYFMPSMIKNAGIEDVNKQLIINAINPIFSMIAAIYGATLLDRLGRRTMLLWGLVGALISYILLTAFTATANPTNNYAYGTIVSIYLFGIFFAWGWTPLQTLYAVECFDNRTRAKGSGINFLFINVAMVVNTFGISVGIEKIKWKLYIVYIAWIMIEMVVVYFFFVETAGKTLEELKEIFEAKNPRKESTKKVKTDHDPQLSKHTTYESTTSPTSQPYLTTSNALFTLRCISPLSHPPPTPLFFHPQNKSHTSHSPTREQSQLEPQPRGLLAETQTLKSRAARPSSGPSTAGLKTGPIAARCLSEGRRWRIYSIGIPEVHEPANATSTTAYRHGYSTSTSTSISISINALSKTALNHVVDPKW</sequence>
<feature type="transmembrane region" description="Helical" evidence="8">
    <location>
        <begin position="188"/>
        <end position="207"/>
    </location>
</feature>
<dbReference type="InterPro" id="IPR003663">
    <property type="entry name" value="Sugar/inositol_transpt"/>
</dbReference>
<feature type="compositionally biased region" description="Basic and acidic residues" evidence="7">
    <location>
        <begin position="516"/>
        <end position="530"/>
    </location>
</feature>
<dbReference type="PANTHER" id="PTHR48022">
    <property type="entry name" value="PLASTIDIC GLUCOSE TRANSPORTER 4"/>
    <property type="match status" value="1"/>
</dbReference>
<dbReference type="EMBL" id="WVTA01000021">
    <property type="protein sequence ID" value="KAK3197231.1"/>
    <property type="molecule type" value="Genomic_DNA"/>
</dbReference>
<dbReference type="Gene3D" id="1.20.1250.20">
    <property type="entry name" value="MFS general substrate transporter like domains"/>
    <property type="match status" value="1"/>
</dbReference>
<dbReference type="NCBIfam" id="TIGR00879">
    <property type="entry name" value="SP"/>
    <property type="match status" value="1"/>
</dbReference>
<dbReference type="InterPro" id="IPR036259">
    <property type="entry name" value="MFS_trans_sf"/>
</dbReference>
<dbReference type="Pfam" id="PF00083">
    <property type="entry name" value="Sugar_tr"/>
    <property type="match status" value="1"/>
</dbReference>